<name>A0A1H2B7I6_9ACTN</name>
<dbReference type="AlphaFoldDB" id="A0A1H2B7I6"/>
<protein>
    <submittedName>
        <fullName evidence="2">Uncharacterized protein</fullName>
    </submittedName>
</protein>
<evidence type="ECO:0000313" key="2">
    <source>
        <dbReference type="EMBL" id="SDT54235.1"/>
    </source>
</evidence>
<feature type="region of interest" description="Disordered" evidence="1">
    <location>
        <begin position="69"/>
        <end position="88"/>
    </location>
</feature>
<evidence type="ECO:0000313" key="3">
    <source>
        <dbReference type="Proteomes" id="UP000198688"/>
    </source>
</evidence>
<gene>
    <name evidence="2" type="ORF">SAMN04489716_4405</name>
</gene>
<dbReference type="EMBL" id="LT629758">
    <property type="protein sequence ID" value="SDT54235.1"/>
    <property type="molecule type" value="Genomic_DNA"/>
</dbReference>
<proteinExistence type="predicted"/>
<accession>A0A1H2B7I6</accession>
<evidence type="ECO:0000256" key="1">
    <source>
        <dbReference type="SAM" id="MobiDB-lite"/>
    </source>
</evidence>
<feature type="region of interest" description="Disordered" evidence="1">
    <location>
        <begin position="24"/>
        <end position="48"/>
    </location>
</feature>
<organism evidence="2 3">
    <name type="scientific">Actinoplanes derwentensis</name>
    <dbReference type="NCBI Taxonomy" id="113562"/>
    <lineage>
        <taxon>Bacteria</taxon>
        <taxon>Bacillati</taxon>
        <taxon>Actinomycetota</taxon>
        <taxon>Actinomycetes</taxon>
        <taxon>Micromonosporales</taxon>
        <taxon>Micromonosporaceae</taxon>
        <taxon>Actinoplanes</taxon>
    </lineage>
</organism>
<dbReference type="Proteomes" id="UP000198688">
    <property type="component" value="Chromosome I"/>
</dbReference>
<keyword evidence="3" id="KW-1185">Reference proteome</keyword>
<sequence>MKHGPARTASGAEHDYFANTRGALPAQVKEGKQQPGAARRWSPPRNMPPRATWTRFAGRWPLAHLPADAKETPPVLAPGVKPSNTGEEKRNVNITDNWVWNSSMDALGLRAGSPAVRAGVLRLVGQMPEVTVEKTTLGGKPVLTLAAGELATGGPTQTLTVDAETGLPIKYVVDGGKTINYTVARVTVADVAAGKF</sequence>
<reference evidence="2 3" key="1">
    <citation type="submission" date="2016-10" db="EMBL/GenBank/DDBJ databases">
        <authorList>
            <person name="de Groot N.N."/>
        </authorList>
    </citation>
    <scope>NUCLEOTIDE SEQUENCE [LARGE SCALE GENOMIC DNA]</scope>
    <source>
        <strain evidence="2 3">DSM 43941</strain>
    </source>
</reference>
<dbReference type="STRING" id="113562.SAMN04489716_4405"/>